<name>A0AAE3HGR9_9FIRM</name>
<accession>A0AAE3HGR9</accession>
<comment type="caution">
    <text evidence="1">The sequence shown here is derived from an EMBL/GenBank/DDBJ whole genome shotgun (WGS) entry which is preliminary data.</text>
</comment>
<dbReference type="AlphaFoldDB" id="A0AAE3HGR9"/>
<dbReference type="EMBL" id="JANKAS010000007">
    <property type="protein sequence ID" value="MCR1899197.1"/>
    <property type="molecule type" value="Genomic_DNA"/>
</dbReference>
<evidence type="ECO:0000313" key="1">
    <source>
        <dbReference type="EMBL" id="MCR1899197.1"/>
    </source>
</evidence>
<dbReference type="Proteomes" id="UP001205748">
    <property type="component" value="Unassembled WGS sequence"/>
</dbReference>
<proteinExistence type="predicted"/>
<protein>
    <submittedName>
        <fullName evidence="1">Uncharacterized protein</fullName>
    </submittedName>
</protein>
<gene>
    <name evidence="1" type="ORF">NSA47_09390</name>
</gene>
<organism evidence="1 2">
    <name type="scientific">Irregularibacter muris</name>
    <dbReference type="NCBI Taxonomy" id="1796619"/>
    <lineage>
        <taxon>Bacteria</taxon>
        <taxon>Bacillati</taxon>
        <taxon>Bacillota</taxon>
        <taxon>Clostridia</taxon>
        <taxon>Eubacteriales</taxon>
        <taxon>Eubacteriaceae</taxon>
        <taxon>Irregularibacter</taxon>
    </lineage>
</organism>
<evidence type="ECO:0000313" key="2">
    <source>
        <dbReference type="Proteomes" id="UP001205748"/>
    </source>
</evidence>
<keyword evidence="2" id="KW-1185">Reference proteome</keyword>
<dbReference type="RefSeq" id="WP_257531293.1">
    <property type="nucleotide sequence ID" value="NZ_JANKAS010000007.1"/>
</dbReference>
<reference evidence="1" key="1">
    <citation type="submission" date="2022-07" db="EMBL/GenBank/DDBJ databases">
        <title>Enhanced cultured diversity of the mouse gut microbiota enables custom-made synthetic communities.</title>
        <authorList>
            <person name="Afrizal A."/>
        </authorList>
    </citation>
    <scope>NUCLEOTIDE SEQUENCE</scope>
    <source>
        <strain evidence="1">DSM 28593</strain>
    </source>
</reference>
<sequence>MTFDSFVKTHPTCSVVKDSQTAREIYNNIVWDEENRIKMADLSASDIPALVAIASQIVDFCAPNCDLDITNDTVKQVIGRMISVALAPLGLEPVKKKRLPQSTDQDIFKNATSYAATGTPTERVEKHIVPITK</sequence>